<proteinExistence type="predicted"/>
<comment type="caution">
    <text evidence="1">The sequence shown here is derived from an EMBL/GenBank/DDBJ whole genome shotgun (WGS) entry which is preliminary data.</text>
</comment>
<protein>
    <submittedName>
        <fullName evidence="1">Uncharacterized protein</fullName>
    </submittedName>
</protein>
<sequence>MKTIIPMIIMLTGMLLFLVSIALAQPFLVSDPQTGAEEYVVTIDGVEDISPAQDLGNGTVRLYHDMAGVSDGLHNVEVKARNMWEDSLPTPFAFTRTPPGAPAGIGLEK</sequence>
<name>A0A0F9HG20_9ZZZZ</name>
<accession>A0A0F9HG20</accession>
<dbReference type="AlphaFoldDB" id="A0A0F9HG20"/>
<evidence type="ECO:0000313" key="1">
    <source>
        <dbReference type="EMBL" id="KKL80640.1"/>
    </source>
</evidence>
<dbReference type="EMBL" id="LAZR01022791">
    <property type="protein sequence ID" value="KKL80640.1"/>
    <property type="molecule type" value="Genomic_DNA"/>
</dbReference>
<reference evidence="1" key="1">
    <citation type="journal article" date="2015" name="Nature">
        <title>Complex archaea that bridge the gap between prokaryotes and eukaryotes.</title>
        <authorList>
            <person name="Spang A."/>
            <person name="Saw J.H."/>
            <person name="Jorgensen S.L."/>
            <person name="Zaremba-Niedzwiedzka K."/>
            <person name="Martijn J."/>
            <person name="Lind A.E."/>
            <person name="van Eijk R."/>
            <person name="Schleper C."/>
            <person name="Guy L."/>
            <person name="Ettema T.J."/>
        </authorList>
    </citation>
    <scope>NUCLEOTIDE SEQUENCE</scope>
</reference>
<gene>
    <name evidence="1" type="ORF">LCGC14_2002770</name>
</gene>
<organism evidence="1">
    <name type="scientific">marine sediment metagenome</name>
    <dbReference type="NCBI Taxonomy" id="412755"/>
    <lineage>
        <taxon>unclassified sequences</taxon>
        <taxon>metagenomes</taxon>
        <taxon>ecological metagenomes</taxon>
    </lineage>
</organism>